<dbReference type="AlphaFoldDB" id="A0A3P1T434"/>
<evidence type="ECO:0000313" key="2">
    <source>
        <dbReference type="Proteomes" id="UP000280819"/>
    </source>
</evidence>
<gene>
    <name evidence="1" type="ORF">EII34_14770</name>
</gene>
<dbReference type="Proteomes" id="UP000280819">
    <property type="component" value="Unassembled WGS sequence"/>
</dbReference>
<reference evidence="1 2" key="1">
    <citation type="submission" date="2018-11" db="EMBL/GenBank/DDBJ databases">
        <title>Genomes From Bacteria Associated with the Canine Oral Cavity: a Test Case for Automated Genome-Based Taxonomic Assignment.</title>
        <authorList>
            <person name="Coil D.A."/>
            <person name="Jospin G."/>
            <person name="Darling A.E."/>
            <person name="Wallis C."/>
            <person name="Davis I.J."/>
            <person name="Harris S."/>
            <person name="Eisen J.A."/>
            <person name="Holcombe L.J."/>
            <person name="O'Flynn C."/>
        </authorList>
    </citation>
    <scope>NUCLEOTIDE SEQUENCE [LARGE SCALE GENOMIC DNA]</scope>
    <source>
        <strain evidence="1 2">OH887_COT-365</strain>
    </source>
</reference>
<dbReference type="RefSeq" id="WP_124845940.1">
    <property type="nucleotide sequence ID" value="NZ_JAUNKP010000010.1"/>
</dbReference>
<proteinExistence type="predicted"/>
<comment type="caution">
    <text evidence="1">The sequence shown here is derived from an EMBL/GenBank/DDBJ whole genome shotgun (WGS) entry which is preliminary data.</text>
</comment>
<sequence length="368" mass="41475">MSTPPARVYEHLTGTSRRTGRPVREVALEWAHGVDGDWSWWVPSGDIVIAILNPHQDRAPLDDATELAVELMTDPIWPAWVRAALAWRYAVTVRRGYASEPDDEDPDRRAWLTGLLADWDEAEHMVWEEIAWPGPFADDATSQWRPYRLRWFELQERLAAQQVVWCRARLEDPTVRGVELGLVLRRLWDVGELTDQDLLALAPGWRGRFLRQFDSDPFSGLGACVVYGMALAEFGIAAPIFEHIREHRRRWETSVHAPLVGWYGTPEEVDELWERALRPDADPRVVLGATAGRARLEGIPLARACDLAAAEAGRHDPFLRVALAHGGRPRLWARDIDTDPRLGARAAELAVDDSLSEGFRAAAKGLQC</sequence>
<accession>A0A3P1T434</accession>
<name>A0A3P1T434_9ACTN</name>
<protein>
    <submittedName>
        <fullName evidence="1">Uncharacterized protein</fullName>
    </submittedName>
</protein>
<dbReference type="OrthoDB" id="5169157at2"/>
<evidence type="ECO:0000313" key="1">
    <source>
        <dbReference type="EMBL" id="RRD03263.1"/>
    </source>
</evidence>
<organism evidence="1 2">
    <name type="scientific">Arachnia propionica</name>
    <dbReference type="NCBI Taxonomy" id="1750"/>
    <lineage>
        <taxon>Bacteria</taxon>
        <taxon>Bacillati</taxon>
        <taxon>Actinomycetota</taxon>
        <taxon>Actinomycetes</taxon>
        <taxon>Propionibacteriales</taxon>
        <taxon>Propionibacteriaceae</taxon>
        <taxon>Arachnia</taxon>
    </lineage>
</organism>
<dbReference type="EMBL" id="RQZG01000024">
    <property type="protein sequence ID" value="RRD03263.1"/>
    <property type="molecule type" value="Genomic_DNA"/>
</dbReference>